<sequence>MHQETELKRRLYRTLLAIFIILAGIFIGFRFFATGIGSFFGIISKIGKPKVKDDTLAPVPPYFNNVPLVTNKKLITLKGFAEPGSTVKIFVNGPEAASVVTDTSGVFSADNIALLDGKNTIFAKAEDVYQNQSENSKTIETVYDGKKPKITVTEPKEGSTVRNLNQRILVKGSTDEKSEVRINDRLAISNPDNTFEILLGVEVGEVEIKIEATDEAGNKEDKKLKVTYVRAGI</sequence>
<name>A0A0G1HE16_UNCKA</name>
<dbReference type="Pfam" id="PF09136">
    <property type="entry name" value="Glucodextran_B"/>
    <property type="match status" value="1"/>
</dbReference>
<proteinExistence type="predicted"/>
<keyword evidence="1" id="KW-0472">Membrane</keyword>
<dbReference type="Proteomes" id="UP000034128">
    <property type="component" value="Unassembled WGS sequence"/>
</dbReference>
<reference evidence="2 3" key="1">
    <citation type="journal article" date="2015" name="Nature">
        <title>rRNA introns, odd ribosomes, and small enigmatic genomes across a large radiation of phyla.</title>
        <authorList>
            <person name="Brown C.T."/>
            <person name="Hug L.A."/>
            <person name="Thomas B.C."/>
            <person name="Sharon I."/>
            <person name="Castelle C.J."/>
            <person name="Singh A."/>
            <person name="Wilkins M.J."/>
            <person name="Williams K.H."/>
            <person name="Banfield J.F."/>
        </authorList>
    </citation>
    <scope>NUCLEOTIDE SEQUENCE [LARGE SCALE GENOMIC DNA]</scope>
</reference>
<dbReference type="EMBL" id="LCIA01000003">
    <property type="protein sequence ID" value="KKT45596.1"/>
    <property type="molecule type" value="Genomic_DNA"/>
</dbReference>
<dbReference type="STRING" id="1619110.UW36_C0003G0028"/>
<evidence type="ECO:0000313" key="3">
    <source>
        <dbReference type="Proteomes" id="UP000034128"/>
    </source>
</evidence>
<keyword evidence="1" id="KW-1133">Transmembrane helix</keyword>
<feature type="transmembrane region" description="Helical" evidence="1">
    <location>
        <begin position="12"/>
        <end position="33"/>
    </location>
</feature>
<dbReference type="Gene3D" id="2.60.40.10">
    <property type="entry name" value="Immunoglobulins"/>
    <property type="match status" value="2"/>
</dbReference>
<gene>
    <name evidence="2" type="ORF">UW36_C0003G0028</name>
</gene>
<organism evidence="2 3">
    <name type="scientific">candidate division WWE3 bacterium GW2011_GWA2_44_16</name>
    <dbReference type="NCBI Taxonomy" id="1619110"/>
    <lineage>
        <taxon>Bacteria</taxon>
        <taxon>Katanobacteria</taxon>
    </lineage>
</organism>
<dbReference type="InterPro" id="IPR013783">
    <property type="entry name" value="Ig-like_fold"/>
</dbReference>
<keyword evidence="1" id="KW-0812">Transmembrane</keyword>
<dbReference type="AlphaFoldDB" id="A0A0G1HE16"/>
<comment type="caution">
    <text evidence="2">The sequence shown here is derived from an EMBL/GenBank/DDBJ whole genome shotgun (WGS) entry which is preliminary data.</text>
</comment>
<evidence type="ECO:0000313" key="2">
    <source>
        <dbReference type="EMBL" id="KKT45596.1"/>
    </source>
</evidence>
<protein>
    <submittedName>
        <fullName evidence="2">Uncharacterized protein</fullName>
    </submittedName>
</protein>
<accession>A0A0G1HE16</accession>
<evidence type="ECO:0000256" key="1">
    <source>
        <dbReference type="SAM" id="Phobius"/>
    </source>
</evidence>